<evidence type="ECO:0000313" key="8">
    <source>
        <dbReference type="Proteomes" id="UP000298493"/>
    </source>
</evidence>
<feature type="transmembrane region" description="Helical" evidence="6">
    <location>
        <begin position="20"/>
        <end position="43"/>
    </location>
</feature>
<evidence type="ECO:0000256" key="2">
    <source>
        <dbReference type="ARBA" id="ARBA00022692"/>
    </source>
</evidence>
<dbReference type="EMBL" id="SNSC02000008">
    <property type="protein sequence ID" value="TID22442.1"/>
    <property type="molecule type" value="Genomic_DNA"/>
</dbReference>
<evidence type="ECO:0000256" key="3">
    <source>
        <dbReference type="ARBA" id="ARBA00022989"/>
    </source>
</evidence>
<keyword evidence="3 6" id="KW-1133">Transmembrane helix</keyword>
<evidence type="ECO:0000256" key="6">
    <source>
        <dbReference type="SAM" id="Phobius"/>
    </source>
</evidence>
<feature type="transmembrane region" description="Helical" evidence="6">
    <location>
        <begin position="165"/>
        <end position="183"/>
    </location>
</feature>
<name>A0A4Z1PJT8_9PEZI</name>
<keyword evidence="8" id="KW-1185">Reference proteome</keyword>
<sequence>MSQLLSHFTSVTDTPVPAGIRIAQVVGVTSAAYLSGYVANFSIVGVPSLARASPSAKAQTWQDMYNIGASTAPYLAIVSSISFGYLASTVPRTPELFKSNSSRTFYLHTLAAILVPVIVPYTVGIMKPTNDELHARADRYRLVAWDVKEDEELDNLLKKWTALNMTRSLFPLAAAVVGLWAVMS</sequence>
<comment type="subcellular location">
    <subcellularLocation>
        <location evidence="1">Membrane</location>
        <topology evidence="1">Multi-pass membrane protein</topology>
    </subcellularLocation>
</comment>
<protein>
    <submittedName>
        <fullName evidence="7">DUF1772-domain-containing protein</fullName>
    </submittedName>
</protein>
<evidence type="ECO:0000256" key="1">
    <source>
        <dbReference type="ARBA" id="ARBA00004141"/>
    </source>
</evidence>
<proteinExistence type="inferred from homology"/>
<feature type="transmembrane region" description="Helical" evidence="6">
    <location>
        <begin position="64"/>
        <end position="85"/>
    </location>
</feature>
<dbReference type="PANTHER" id="PTHR35042">
    <property type="entry name" value="ANTHRONE OXYGENASE ENCC"/>
    <property type="match status" value="1"/>
</dbReference>
<evidence type="ECO:0000256" key="5">
    <source>
        <dbReference type="ARBA" id="ARBA00034313"/>
    </source>
</evidence>
<keyword evidence="2 6" id="KW-0812">Transmembrane</keyword>
<evidence type="ECO:0000313" key="7">
    <source>
        <dbReference type="EMBL" id="TID22442.1"/>
    </source>
</evidence>
<comment type="caution">
    <text evidence="7">The sequence shown here is derived from an EMBL/GenBank/DDBJ whole genome shotgun (WGS) entry which is preliminary data.</text>
</comment>
<dbReference type="AlphaFoldDB" id="A0A4Z1PJT8"/>
<keyword evidence="4 6" id="KW-0472">Membrane</keyword>
<dbReference type="GO" id="GO:0016020">
    <property type="term" value="C:membrane"/>
    <property type="evidence" value="ECO:0007669"/>
    <property type="project" value="UniProtKB-SubCell"/>
</dbReference>
<reference evidence="7 8" key="1">
    <citation type="submission" date="2019-04" db="EMBL/GenBank/DDBJ databases">
        <title>High contiguity whole genome sequence and gene annotation resource for two Venturia nashicola isolates.</title>
        <authorList>
            <person name="Prokchorchik M."/>
            <person name="Won K."/>
            <person name="Lee Y."/>
            <person name="Choi E.D."/>
            <person name="Segonzac C."/>
            <person name="Sohn K.H."/>
        </authorList>
    </citation>
    <scope>NUCLEOTIDE SEQUENCE [LARGE SCALE GENOMIC DNA]</scope>
    <source>
        <strain evidence="7 8">PRI2</strain>
    </source>
</reference>
<organism evidence="7 8">
    <name type="scientific">Venturia nashicola</name>
    <dbReference type="NCBI Taxonomy" id="86259"/>
    <lineage>
        <taxon>Eukaryota</taxon>
        <taxon>Fungi</taxon>
        <taxon>Dikarya</taxon>
        <taxon>Ascomycota</taxon>
        <taxon>Pezizomycotina</taxon>
        <taxon>Dothideomycetes</taxon>
        <taxon>Pleosporomycetidae</taxon>
        <taxon>Venturiales</taxon>
        <taxon>Venturiaceae</taxon>
        <taxon>Venturia</taxon>
    </lineage>
</organism>
<dbReference type="PANTHER" id="PTHR35042:SF1">
    <property type="entry name" value="DUF1772-DOMAIN-CONTAINING PROTEIN"/>
    <property type="match status" value="1"/>
</dbReference>
<dbReference type="Pfam" id="PF08592">
    <property type="entry name" value="Anthrone_oxy"/>
    <property type="match status" value="1"/>
</dbReference>
<accession>A0A4Z1PJT8</accession>
<feature type="transmembrane region" description="Helical" evidence="6">
    <location>
        <begin position="105"/>
        <end position="126"/>
    </location>
</feature>
<evidence type="ECO:0000256" key="4">
    <source>
        <dbReference type="ARBA" id="ARBA00023136"/>
    </source>
</evidence>
<gene>
    <name evidence="7" type="ORF">E6O75_ATG11236</name>
</gene>
<dbReference type="InterPro" id="IPR013901">
    <property type="entry name" value="Anthrone_oxy"/>
</dbReference>
<dbReference type="Proteomes" id="UP000298493">
    <property type="component" value="Unassembled WGS sequence"/>
</dbReference>
<comment type="similarity">
    <text evidence="5">Belongs to the anthrone oxygenase family.</text>
</comment>